<organism evidence="1 2">
    <name type="scientific">Plectus sambesii</name>
    <dbReference type="NCBI Taxonomy" id="2011161"/>
    <lineage>
        <taxon>Eukaryota</taxon>
        <taxon>Metazoa</taxon>
        <taxon>Ecdysozoa</taxon>
        <taxon>Nematoda</taxon>
        <taxon>Chromadorea</taxon>
        <taxon>Plectida</taxon>
        <taxon>Plectina</taxon>
        <taxon>Plectoidea</taxon>
        <taxon>Plectidae</taxon>
        <taxon>Plectus</taxon>
    </lineage>
</organism>
<protein>
    <submittedName>
        <fullName evidence="2">Uncharacterized protein</fullName>
    </submittedName>
</protein>
<dbReference type="AlphaFoldDB" id="A0A914WGY0"/>
<keyword evidence="1" id="KW-1185">Reference proteome</keyword>
<evidence type="ECO:0000313" key="1">
    <source>
        <dbReference type="Proteomes" id="UP000887566"/>
    </source>
</evidence>
<evidence type="ECO:0000313" key="2">
    <source>
        <dbReference type="WBParaSite" id="PSAMB.scaffold4201size15321.g23699.t1"/>
    </source>
</evidence>
<name>A0A914WGY0_9BILA</name>
<dbReference type="WBParaSite" id="PSAMB.scaffold4201size15321.g23699.t1">
    <property type="protein sequence ID" value="PSAMB.scaffold4201size15321.g23699.t1"/>
    <property type="gene ID" value="PSAMB.scaffold4201size15321.g23699"/>
</dbReference>
<sequence>MDETSKFGQQYLATAVHTDNRETLILSLNEMANKSAQSKLAIFKEKLADLEAVKEKLTQWLDVTASDPIDFIAGESMPFDWSLLHNDAVYRLLIEPSPEYDAAAERSQALKEAAKAKLQQKQEKRCTQLLQAAKSLKKITAGISADGLWQSAESSKASKTTGGEARKCRFAVKYKEKVALIRKQCADLQEIAAEYGKKYVRVSIL</sequence>
<reference evidence="2" key="1">
    <citation type="submission" date="2022-11" db="UniProtKB">
        <authorList>
            <consortium name="WormBaseParasite"/>
        </authorList>
    </citation>
    <scope>IDENTIFICATION</scope>
</reference>
<dbReference type="Proteomes" id="UP000887566">
    <property type="component" value="Unplaced"/>
</dbReference>
<proteinExistence type="predicted"/>
<accession>A0A914WGY0</accession>